<name>A0AAV8FW14_9POAL</name>
<evidence type="ECO:0000313" key="2">
    <source>
        <dbReference type="EMBL" id="KAJ4795117.1"/>
    </source>
</evidence>
<reference evidence="2" key="1">
    <citation type="submission" date="2022-08" db="EMBL/GenBank/DDBJ databases">
        <authorList>
            <person name="Marques A."/>
        </authorList>
    </citation>
    <scope>NUCLEOTIDE SEQUENCE</scope>
    <source>
        <strain evidence="2">RhyPub2mFocal</strain>
        <tissue evidence="2">Leaves</tissue>
    </source>
</reference>
<dbReference type="PANTHER" id="PTHR36769">
    <property type="entry name" value="2,3-BISPHOSPHOGLYCERATE-DEPENDENT PHOSPHOGLYCERATE MUTASE"/>
    <property type="match status" value="1"/>
</dbReference>
<organism evidence="2 3">
    <name type="scientific">Rhynchospora pubera</name>
    <dbReference type="NCBI Taxonomy" id="906938"/>
    <lineage>
        <taxon>Eukaryota</taxon>
        <taxon>Viridiplantae</taxon>
        <taxon>Streptophyta</taxon>
        <taxon>Embryophyta</taxon>
        <taxon>Tracheophyta</taxon>
        <taxon>Spermatophyta</taxon>
        <taxon>Magnoliopsida</taxon>
        <taxon>Liliopsida</taxon>
        <taxon>Poales</taxon>
        <taxon>Cyperaceae</taxon>
        <taxon>Cyperoideae</taxon>
        <taxon>Rhynchosporeae</taxon>
        <taxon>Rhynchospora</taxon>
    </lineage>
</organism>
<accession>A0AAV8FW14</accession>
<dbReference type="EMBL" id="JAMFTS010000002">
    <property type="protein sequence ID" value="KAJ4795117.1"/>
    <property type="molecule type" value="Genomic_DNA"/>
</dbReference>
<keyword evidence="3" id="KW-1185">Reference proteome</keyword>
<proteinExistence type="predicted"/>
<protein>
    <submittedName>
        <fullName evidence="2">Uncharacterized protein</fullName>
    </submittedName>
</protein>
<evidence type="ECO:0000256" key="1">
    <source>
        <dbReference type="SAM" id="MobiDB-lite"/>
    </source>
</evidence>
<dbReference type="Pfam" id="PF09495">
    <property type="entry name" value="DUF2462"/>
    <property type="match status" value="1"/>
</dbReference>
<dbReference type="AlphaFoldDB" id="A0AAV8FW14"/>
<comment type="caution">
    <text evidence="2">The sequence shown here is derived from an EMBL/GenBank/DDBJ whole genome shotgun (WGS) entry which is preliminary data.</text>
</comment>
<dbReference type="PANTHER" id="PTHR36769:SF1">
    <property type="entry name" value="2,3-BISPHOSPHOGLYCERATE-DEPENDENT PHOSPHOGLYCERATE MUTASE"/>
    <property type="match status" value="1"/>
</dbReference>
<evidence type="ECO:0000313" key="3">
    <source>
        <dbReference type="Proteomes" id="UP001140206"/>
    </source>
</evidence>
<dbReference type="Proteomes" id="UP001140206">
    <property type="component" value="Chromosome 2"/>
</dbReference>
<gene>
    <name evidence="2" type="ORF">LUZ62_046363</name>
</gene>
<dbReference type="InterPro" id="IPR019034">
    <property type="entry name" value="UPF0390"/>
</dbReference>
<sequence>MLALYQPQKVGRGYVPRLGGVGGITLNPNPPFLFFLFAKMTQKGNMFKGQQKKKSIPPNRHGKTPHVRKGKRAVKAAKLTKDMETDRELTKFINQCNEVKAATVASKEGADFSILKTIQTDQKGSSSKK</sequence>
<feature type="region of interest" description="Disordered" evidence="1">
    <location>
        <begin position="46"/>
        <end position="77"/>
    </location>
</feature>
<feature type="compositionally biased region" description="Basic residues" evidence="1">
    <location>
        <begin position="50"/>
        <end position="75"/>
    </location>
</feature>